<evidence type="ECO:0000256" key="2">
    <source>
        <dbReference type="ARBA" id="ARBA00022679"/>
    </source>
</evidence>
<dbReference type="PANTHER" id="PTHR43542:SF1">
    <property type="entry name" value="METHYLTRANSFERASE"/>
    <property type="match status" value="1"/>
</dbReference>
<accession>C1DWB0</accession>
<gene>
    <name evidence="3" type="ordered locus">SULAZ_1430</name>
</gene>
<dbReference type="eggNOG" id="COG0742">
    <property type="taxonomic scope" value="Bacteria"/>
</dbReference>
<evidence type="ECO:0000256" key="1">
    <source>
        <dbReference type="ARBA" id="ARBA00022603"/>
    </source>
</evidence>
<evidence type="ECO:0008006" key="5">
    <source>
        <dbReference type="Google" id="ProtNLM"/>
    </source>
</evidence>
<organism evidence="3 4">
    <name type="scientific">Sulfurihydrogenibium azorense (strain DSM 15241 / OCM 825 / Az-Fu1)</name>
    <dbReference type="NCBI Taxonomy" id="204536"/>
    <lineage>
        <taxon>Bacteria</taxon>
        <taxon>Pseudomonadati</taxon>
        <taxon>Aquificota</taxon>
        <taxon>Aquificia</taxon>
        <taxon>Aquificales</taxon>
        <taxon>Hydrogenothermaceae</taxon>
        <taxon>Sulfurihydrogenibium</taxon>
    </lineage>
</organism>
<dbReference type="InterPro" id="IPR002052">
    <property type="entry name" value="DNA_methylase_N6_adenine_CS"/>
</dbReference>
<keyword evidence="1" id="KW-0489">Methyltransferase</keyword>
<evidence type="ECO:0000313" key="4">
    <source>
        <dbReference type="Proteomes" id="UP000001369"/>
    </source>
</evidence>
<dbReference type="InterPro" id="IPR004398">
    <property type="entry name" value="RNA_MeTrfase_RsmD"/>
</dbReference>
<dbReference type="KEGG" id="saf:SULAZ_1430"/>
<sequence>MEKLISPLFYVIISYMRDLRPTSNLVLQAIFNILYSVKGKDFLDLFAGTGQVGLKALEKGGKSVVFVDIERKRVENIKKKAKNYQNAKFVVSDALKFLKTANSFDIIFADPPYDYKFYDKLIQLSFEALKEGGILIVEHRSNNDLSGILPDYFLESRKYGDTVISFWRKE</sequence>
<dbReference type="EMBL" id="CP001229">
    <property type="protein sequence ID" value="ACN98811.1"/>
    <property type="molecule type" value="Genomic_DNA"/>
</dbReference>
<protein>
    <recommendedName>
        <fullName evidence="5">Methyltransferase</fullName>
    </recommendedName>
</protein>
<dbReference type="CDD" id="cd02440">
    <property type="entry name" value="AdoMet_MTases"/>
    <property type="match status" value="1"/>
</dbReference>
<dbReference type="InterPro" id="IPR029063">
    <property type="entry name" value="SAM-dependent_MTases_sf"/>
</dbReference>
<dbReference type="Pfam" id="PF03602">
    <property type="entry name" value="Cons_hypoth95"/>
    <property type="match status" value="1"/>
</dbReference>
<dbReference type="SUPFAM" id="SSF53335">
    <property type="entry name" value="S-adenosyl-L-methionine-dependent methyltransferases"/>
    <property type="match status" value="1"/>
</dbReference>
<name>C1DWB0_SULAA</name>
<dbReference type="GO" id="GO:0008168">
    <property type="term" value="F:methyltransferase activity"/>
    <property type="evidence" value="ECO:0007669"/>
    <property type="project" value="UniProtKB-KW"/>
</dbReference>
<keyword evidence="4" id="KW-1185">Reference proteome</keyword>
<proteinExistence type="predicted"/>
<evidence type="ECO:0000313" key="3">
    <source>
        <dbReference type="EMBL" id="ACN98811.1"/>
    </source>
</evidence>
<dbReference type="AlphaFoldDB" id="C1DWB0"/>
<dbReference type="PANTHER" id="PTHR43542">
    <property type="entry name" value="METHYLTRANSFERASE"/>
    <property type="match status" value="1"/>
</dbReference>
<dbReference type="GO" id="GO:0031167">
    <property type="term" value="P:rRNA methylation"/>
    <property type="evidence" value="ECO:0007669"/>
    <property type="project" value="InterPro"/>
</dbReference>
<dbReference type="PROSITE" id="PS00092">
    <property type="entry name" value="N6_MTASE"/>
    <property type="match status" value="1"/>
</dbReference>
<reference evidence="3 4" key="1">
    <citation type="journal article" date="2009" name="J. Bacteriol.">
        <title>Complete and draft genome sequences of six members of the Aquificales.</title>
        <authorList>
            <person name="Reysenbach A.L."/>
            <person name="Hamamura N."/>
            <person name="Podar M."/>
            <person name="Griffiths E."/>
            <person name="Ferreira S."/>
            <person name="Hochstein R."/>
            <person name="Heidelberg J."/>
            <person name="Johnson J."/>
            <person name="Mead D."/>
            <person name="Pohorille A."/>
            <person name="Sarmiento M."/>
            <person name="Schweighofer K."/>
            <person name="Seshadri R."/>
            <person name="Voytek M.A."/>
        </authorList>
    </citation>
    <scope>NUCLEOTIDE SEQUENCE [LARGE SCALE GENOMIC DNA]</scope>
    <source>
        <strain evidence="4">Az-Fu1 / DSM 15241 / OCM 825</strain>
    </source>
</reference>
<dbReference type="Proteomes" id="UP000001369">
    <property type="component" value="Chromosome"/>
</dbReference>
<dbReference type="GO" id="GO:0003676">
    <property type="term" value="F:nucleic acid binding"/>
    <property type="evidence" value="ECO:0007669"/>
    <property type="project" value="InterPro"/>
</dbReference>
<keyword evidence="2" id="KW-0808">Transferase</keyword>
<dbReference type="Gene3D" id="3.40.50.150">
    <property type="entry name" value="Vaccinia Virus protein VP39"/>
    <property type="match status" value="1"/>
</dbReference>
<dbReference type="PIRSF" id="PIRSF004553">
    <property type="entry name" value="CHP00095"/>
    <property type="match status" value="1"/>
</dbReference>
<dbReference type="STRING" id="204536.SULAZ_1430"/>
<dbReference type="HOGENOM" id="CLU_075826_0_2_0"/>